<dbReference type="EMBL" id="JAZHPM010000033">
    <property type="protein sequence ID" value="MEF2293492.1"/>
    <property type="molecule type" value="Genomic_DNA"/>
</dbReference>
<feature type="domain" description="DeoR-like transcriptional repressor C-terminal sensor" evidence="1">
    <location>
        <begin position="2"/>
        <end position="159"/>
    </location>
</feature>
<dbReference type="PANTHER" id="PTHR30363">
    <property type="entry name" value="HTH-TYPE TRANSCRIPTIONAL REGULATOR SRLR-RELATED"/>
    <property type="match status" value="1"/>
</dbReference>
<protein>
    <submittedName>
        <fullName evidence="2">DeoR/GlpR family DNA-binding transcription regulator</fullName>
    </submittedName>
</protein>
<dbReference type="SUPFAM" id="SSF100950">
    <property type="entry name" value="NagB/RpiA/CoA transferase-like"/>
    <property type="match status" value="1"/>
</dbReference>
<gene>
    <name evidence="2" type="ORF">V2W34_15940</name>
</gene>
<sequence length="184" mass="20783">MEKKQEIALGAVELIEEGQAIALNGGTTTVEIAKILVEKFHRLTIFTNDLQILNILGTNKDFNIILTGGFYNHEERTLYDKQCEEVLAAFNIDIAFITVNALSYEHGLTDFRVHEVGVIKTIFSRTKYKVVVADSSKFETSSYINICSLKDIDLIVTDNSIPSHIAEKYNNHNIRVLFQNEGTR</sequence>
<dbReference type="RefSeq" id="WP_331805822.1">
    <property type="nucleotide sequence ID" value="NZ_JAZHPM010000033.1"/>
</dbReference>
<dbReference type="Gene3D" id="3.40.50.1360">
    <property type="match status" value="1"/>
</dbReference>
<accession>A0ABU7VJY0</accession>
<evidence type="ECO:0000313" key="3">
    <source>
        <dbReference type="Proteomes" id="UP001356080"/>
    </source>
</evidence>
<dbReference type="InterPro" id="IPR037171">
    <property type="entry name" value="NagB/RpiA_transferase-like"/>
</dbReference>
<dbReference type="InterPro" id="IPR050313">
    <property type="entry name" value="Carb_Metab_HTH_regulators"/>
</dbReference>
<dbReference type="SMART" id="SM01134">
    <property type="entry name" value="DeoRC"/>
    <property type="match status" value="1"/>
</dbReference>
<name>A0ABU7VJY0_9BACI</name>
<keyword evidence="3" id="KW-1185">Reference proteome</keyword>
<dbReference type="Pfam" id="PF00455">
    <property type="entry name" value="DeoRC"/>
    <property type="match status" value="1"/>
</dbReference>
<keyword evidence="2" id="KW-0238">DNA-binding</keyword>
<reference evidence="2 3" key="1">
    <citation type="submission" date="2024-01" db="EMBL/GenBank/DDBJ databases">
        <title>Survival strategy associated with biotechnological potential of Virgibacillus dokdonensis T4.6 isolated from salt-fermented shrimp paste.</title>
        <authorList>
            <person name="Doan T.V."/>
            <person name="Quach N.T."/>
            <person name="Phi Q.-T."/>
        </authorList>
    </citation>
    <scope>NUCLEOTIDE SEQUENCE [LARGE SCALE GENOMIC DNA]</scope>
    <source>
        <strain evidence="2 3">T4.6</strain>
    </source>
</reference>
<evidence type="ECO:0000313" key="2">
    <source>
        <dbReference type="EMBL" id="MEF2293492.1"/>
    </source>
</evidence>
<comment type="caution">
    <text evidence="2">The sequence shown here is derived from an EMBL/GenBank/DDBJ whole genome shotgun (WGS) entry which is preliminary data.</text>
</comment>
<dbReference type="GO" id="GO:0003677">
    <property type="term" value="F:DNA binding"/>
    <property type="evidence" value="ECO:0007669"/>
    <property type="project" value="UniProtKB-KW"/>
</dbReference>
<evidence type="ECO:0000259" key="1">
    <source>
        <dbReference type="Pfam" id="PF00455"/>
    </source>
</evidence>
<dbReference type="PANTHER" id="PTHR30363:SF44">
    <property type="entry name" value="AGA OPERON TRANSCRIPTIONAL REPRESSOR-RELATED"/>
    <property type="match status" value="1"/>
</dbReference>
<organism evidence="2 3">
    <name type="scientific">Virgibacillus dokdonensis</name>
    <dbReference type="NCBI Taxonomy" id="302167"/>
    <lineage>
        <taxon>Bacteria</taxon>
        <taxon>Bacillati</taxon>
        <taxon>Bacillota</taxon>
        <taxon>Bacilli</taxon>
        <taxon>Bacillales</taxon>
        <taxon>Bacillaceae</taxon>
        <taxon>Virgibacillus</taxon>
    </lineage>
</organism>
<proteinExistence type="predicted"/>
<dbReference type="InterPro" id="IPR014036">
    <property type="entry name" value="DeoR-like_C"/>
</dbReference>
<dbReference type="Proteomes" id="UP001356080">
    <property type="component" value="Unassembled WGS sequence"/>
</dbReference>